<keyword evidence="2" id="KW-1185">Reference proteome</keyword>
<dbReference type="EMBL" id="LR593887">
    <property type="protein sequence ID" value="VTR99406.1"/>
    <property type="molecule type" value="Genomic_DNA"/>
</dbReference>
<reference evidence="1" key="1">
    <citation type="submission" date="2019-04" db="EMBL/GenBank/DDBJ databases">
        <authorList>
            <consortium name="Science for Life Laboratories"/>
        </authorList>
    </citation>
    <scope>NUCLEOTIDE SEQUENCE</scope>
    <source>
        <strain evidence="1">MBLW1</strain>
    </source>
</reference>
<accession>A0A6C2YKY2</accession>
<protein>
    <submittedName>
        <fullName evidence="1">Uncharacterized protein</fullName>
    </submittedName>
</protein>
<dbReference type="RefSeq" id="WP_162657024.1">
    <property type="nucleotide sequence ID" value="NZ_LR593887.1"/>
</dbReference>
<dbReference type="InParanoid" id="A0A6C2YKY2"/>
<evidence type="ECO:0000313" key="2">
    <source>
        <dbReference type="Proteomes" id="UP000464378"/>
    </source>
</evidence>
<evidence type="ECO:0000313" key="1">
    <source>
        <dbReference type="EMBL" id="VIP01773.1"/>
    </source>
</evidence>
<sequence length="95" mass="10219">MAALTYEHALAAAHQHLWSCRPPPEWVWRLPVGERVAGGWYFACTLEPLRLIDDGLGTRFGGQSGFVVLDTGGIRPAYRVQVADAEPGAAADGEA</sequence>
<gene>
    <name evidence="1" type="ORF">GMBLW1_21870</name>
</gene>
<proteinExistence type="predicted"/>
<dbReference type="Proteomes" id="UP000464378">
    <property type="component" value="Chromosome"/>
</dbReference>
<dbReference type="EMBL" id="LR586016">
    <property type="protein sequence ID" value="VIP01773.1"/>
    <property type="molecule type" value="Genomic_DNA"/>
</dbReference>
<dbReference type="AlphaFoldDB" id="A0A6C2YKY2"/>
<dbReference type="KEGG" id="tim:GMBLW1_21870"/>
<organism evidence="1">
    <name type="scientific">Tuwongella immobilis</name>
    <dbReference type="NCBI Taxonomy" id="692036"/>
    <lineage>
        <taxon>Bacteria</taxon>
        <taxon>Pseudomonadati</taxon>
        <taxon>Planctomycetota</taxon>
        <taxon>Planctomycetia</taxon>
        <taxon>Gemmatales</taxon>
        <taxon>Gemmataceae</taxon>
        <taxon>Tuwongella</taxon>
    </lineage>
</organism>
<name>A0A6C2YKY2_9BACT</name>